<dbReference type="Pfam" id="PF08013">
    <property type="entry name" value="GatZ_KbaZ-like"/>
    <property type="match status" value="1"/>
</dbReference>
<dbReference type="NCBIfam" id="TIGR02810">
    <property type="entry name" value="agaZ_gatZ"/>
    <property type="match status" value="1"/>
</dbReference>
<protein>
    <submittedName>
        <fullName evidence="2">Tagatose-bisphosphate aldolase subunit KbaZ</fullName>
        <ecNumber evidence="2">4.1.2.40</ecNumber>
    </submittedName>
</protein>
<evidence type="ECO:0000256" key="1">
    <source>
        <dbReference type="ARBA" id="ARBA00005191"/>
    </source>
</evidence>
<dbReference type="PANTHER" id="PTHR32502">
    <property type="entry name" value="N-ACETYLGALACTOSAMINE PERMEASE II COMPONENT-RELATED"/>
    <property type="match status" value="1"/>
</dbReference>
<dbReference type="Proteomes" id="UP001176478">
    <property type="component" value="Unassembled WGS sequence"/>
</dbReference>
<evidence type="ECO:0000313" key="2">
    <source>
        <dbReference type="EMBL" id="MDO7856158.1"/>
    </source>
</evidence>
<sequence length="434" mass="48608">MHPLEKIVQQNKLGQQNGIYSVCSAHPFVIEASLQQALDNNSFLLIEATSNQVDQFGGYTGMTPADFYHYVTEKAEKVGFPLNQLILGGDHLGPNRWQDLPAADAMDNADVLIAAYVAAGFKKIHLDCSMSCADDPVPLTDEIVAERAARLAVIAEKTAKQQFGRSDIVYVIGTEVPVPGGATEALEGVEVTSPDAARKTLECHAKAFEKAGVGDCWQRVIGLVVQPGVEFDHTGVIDYQPEKAQALSKVVDDYSHLVFEAHSTDYQTEDAYKQLVRDHFAILKVGPALTFAMREALYSLCEIENEMFPAKQCSHLKEKMERLMCSEPHFWQKYYHGDIHQQAFARVYSFSDRIRYYWPDKEISDAIDKLMNNLSAKPIPLPLLSQYLPHQFKQLREGLIDGSPKSFVFAKIRDVLSVYADACKFSHWGLTWNI</sequence>
<name>A0ABT9AP68_9GAMM</name>
<dbReference type="Gene3D" id="3.20.20.70">
    <property type="entry name" value="Aldolase class I"/>
    <property type="match status" value="1"/>
</dbReference>
<accession>A0ABT9AP68</accession>
<dbReference type="Gene3D" id="1.10.400.20">
    <property type="entry name" value="putative tagatose 6-phosphate kinase domain like"/>
    <property type="match status" value="1"/>
</dbReference>
<keyword evidence="3" id="KW-1185">Reference proteome</keyword>
<gene>
    <name evidence="2" type="primary">kbaZ</name>
    <name evidence="2" type="ORF">Q5E86_07255</name>
</gene>
<dbReference type="NCBIfam" id="NF012002">
    <property type="entry name" value="PRK15458.1"/>
    <property type="match status" value="1"/>
</dbReference>
<dbReference type="PIRSF" id="PIRSF009264">
    <property type="entry name" value="TagBP_ald_AgaZ"/>
    <property type="match status" value="1"/>
</dbReference>
<reference evidence="2" key="1">
    <citation type="submission" date="2023-07" db="EMBL/GenBank/DDBJ databases">
        <authorList>
            <person name="Yang W."/>
            <person name="Chen J."/>
            <person name="Ji P."/>
            <person name="Hu F."/>
        </authorList>
    </citation>
    <scope>NUCLEOTIDE SEQUENCE</scope>
    <source>
        <strain evidence="2">CRE-138-0111</strain>
    </source>
</reference>
<keyword evidence="2" id="KW-0456">Lyase</keyword>
<comment type="caution">
    <text evidence="2">The sequence shown here is derived from an EMBL/GenBank/DDBJ whole genome shotgun (WGS) entry which is preliminary data.</text>
</comment>
<dbReference type="InterPro" id="IPR012062">
    <property type="entry name" value="GatZ/KbaZ-like"/>
</dbReference>
<reference evidence="2" key="2">
    <citation type="journal article" date="2024" name="Int. J. Antimicrob. Agents">
        <title>Identification of a novel Providencia species showing multi-drug-resistant in three patients with hospital-acquired infection.</title>
        <authorList>
            <person name="Yang W."/>
            <person name="Chen J."/>
            <person name="Yang F."/>
            <person name="Ji P."/>
            <person name="Shen S."/>
            <person name="Yin D."/>
            <person name="Hu F."/>
        </authorList>
    </citation>
    <scope>NUCLEOTIDE SEQUENCE</scope>
    <source>
        <strain evidence="2">CRE-138-0111</strain>
    </source>
</reference>
<dbReference type="GO" id="GO:0009025">
    <property type="term" value="F:tagatose-bisphosphate aldolase activity"/>
    <property type="evidence" value="ECO:0007669"/>
    <property type="project" value="UniProtKB-EC"/>
</dbReference>
<dbReference type="EC" id="4.1.2.40" evidence="2"/>
<proteinExistence type="predicted"/>
<comment type="pathway">
    <text evidence="1">Carbohydrate metabolism; D-tagatose 6-phosphate degradation; D-glyceraldehyde 3-phosphate and glycerone phosphate from D-tagatose 6-phosphate: step 2/2.</text>
</comment>
<dbReference type="InterPro" id="IPR050303">
    <property type="entry name" value="GatZ_KbaZ_carbometab"/>
</dbReference>
<organism evidence="2 3">
    <name type="scientific">Providencia huashanensis</name>
    <dbReference type="NCBI Taxonomy" id="3037798"/>
    <lineage>
        <taxon>Bacteria</taxon>
        <taxon>Pseudomonadati</taxon>
        <taxon>Pseudomonadota</taxon>
        <taxon>Gammaproteobacteria</taxon>
        <taxon>Enterobacterales</taxon>
        <taxon>Morganellaceae</taxon>
        <taxon>Providencia</taxon>
    </lineage>
</organism>
<dbReference type="EMBL" id="JAUQTG010000003">
    <property type="protein sequence ID" value="MDO7856158.1"/>
    <property type="molecule type" value="Genomic_DNA"/>
</dbReference>
<dbReference type="SUPFAM" id="SSF51569">
    <property type="entry name" value="Aldolase"/>
    <property type="match status" value="1"/>
</dbReference>
<dbReference type="InterPro" id="IPR013785">
    <property type="entry name" value="Aldolase_TIM"/>
</dbReference>
<dbReference type="PANTHER" id="PTHR32502:SF2">
    <property type="entry name" value="D-TAGATOSE-1,6-BISPHOSPHATE ALDOLASE SUBUNIT KBAZ"/>
    <property type="match status" value="1"/>
</dbReference>
<evidence type="ECO:0000313" key="3">
    <source>
        <dbReference type="Proteomes" id="UP001176478"/>
    </source>
</evidence>